<accession>A0A9J5YVA7</accession>
<dbReference type="PANTHER" id="PTHR31286:SF164">
    <property type="entry name" value="ZINC FINGER, CCHC-TYPE"/>
    <property type="match status" value="1"/>
</dbReference>
<dbReference type="InterPro" id="IPR040256">
    <property type="entry name" value="At4g02000-like"/>
</dbReference>
<organism evidence="1 2">
    <name type="scientific">Solanum commersonii</name>
    <name type="common">Commerson's wild potato</name>
    <name type="synonym">Commerson's nightshade</name>
    <dbReference type="NCBI Taxonomy" id="4109"/>
    <lineage>
        <taxon>Eukaryota</taxon>
        <taxon>Viridiplantae</taxon>
        <taxon>Streptophyta</taxon>
        <taxon>Embryophyta</taxon>
        <taxon>Tracheophyta</taxon>
        <taxon>Spermatophyta</taxon>
        <taxon>Magnoliopsida</taxon>
        <taxon>eudicotyledons</taxon>
        <taxon>Gunneridae</taxon>
        <taxon>Pentapetalae</taxon>
        <taxon>asterids</taxon>
        <taxon>lamiids</taxon>
        <taxon>Solanales</taxon>
        <taxon>Solanaceae</taxon>
        <taxon>Solanoideae</taxon>
        <taxon>Solaneae</taxon>
        <taxon>Solanum</taxon>
    </lineage>
</organism>
<dbReference type="Proteomes" id="UP000824120">
    <property type="component" value="Chromosome 5"/>
</dbReference>
<sequence length="304" mass="35088">MLNGKKRRKEKMIMNLKDSALGVEVSKASIRYYQDSQRELHTPPYGAARWGSISACYFSDDSPAATISGKENQGKPTYAATVTTVNQSANVPKHPRESVIARITTHNGIPAVIFKAKDYYGIMAEEYFTNEDDFNLVWFKRVIEMEGLQMWLQKWTLDFKPEEDIPIAPVWVLLPGFPFYMHSWHYVKKIVSSIGIPLAMDVATNGRTRPSMAKVRVEIDLLKSHPKNVWVGLEDEESPLRGYYQKLEYENIPKYCKHCRKLVHNVMHYRVLENIRINEAKEEEDKNNKFVNITQGEVDTNRGK</sequence>
<protein>
    <recommendedName>
        <fullName evidence="3">DUF4283 domain-containing protein</fullName>
    </recommendedName>
</protein>
<gene>
    <name evidence="1" type="ORF">H5410_026005</name>
</gene>
<comment type="caution">
    <text evidence="1">The sequence shown here is derived from an EMBL/GenBank/DDBJ whole genome shotgun (WGS) entry which is preliminary data.</text>
</comment>
<dbReference type="EMBL" id="JACXVP010000005">
    <property type="protein sequence ID" value="KAG5604513.1"/>
    <property type="molecule type" value="Genomic_DNA"/>
</dbReference>
<dbReference type="PANTHER" id="PTHR31286">
    <property type="entry name" value="GLYCINE-RICH CELL WALL STRUCTURAL PROTEIN 1.8-LIKE"/>
    <property type="match status" value="1"/>
</dbReference>
<evidence type="ECO:0000313" key="1">
    <source>
        <dbReference type="EMBL" id="KAG5604513.1"/>
    </source>
</evidence>
<proteinExistence type="predicted"/>
<name>A0A9J5YVA7_SOLCO</name>
<evidence type="ECO:0008006" key="3">
    <source>
        <dbReference type="Google" id="ProtNLM"/>
    </source>
</evidence>
<evidence type="ECO:0000313" key="2">
    <source>
        <dbReference type="Proteomes" id="UP000824120"/>
    </source>
</evidence>
<keyword evidence="2" id="KW-1185">Reference proteome</keyword>
<reference evidence="1 2" key="1">
    <citation type="submission" date="2020-09" db="EMBL/GenBank/DDBJ databases">
        <title>De no assembly of potato wild relative species, Solanum commersonii.</title>
        <authorList>
            <person name="Cho K."/>
        </authorList>
    </citation>
    <scope>NUCLEOTIDE SEQUENCE [LARGE SCALE GENOMIC DNA]</scope>
    <source>
        <strain evidence="1">LZ3.2</strain>
        <tissue evidence="1">Leaf</tissue>
    </source>
</reference>
<dbReference type="AlphaFoldDB" id="A0A9J5YVA7"/>
<dbReference type="OrthoDB" id="1304206at2759"/>